<feature type="domain" description="Transglutaminase-like" evidence="2">
    <location>
        <begin position="205"/>
        <end position="298"/>
    </location>
</feature>
<dbReference type="InterPro" id="IPR002931">
    <property type="entry name" value="Transglutaminase-like"/>
</dbReference>
<protein>
    <submittedName>
        <fullName evidence="3">Transglutaminase-like enzyme</fullName>
    </submittedName>
</protein>
<dbReference type="SUPFAM" id="SSF54001">
    <property type="entry name" value="Cysteine proteinases"/>
    <property type="match status" value="1"/>
</dbReference>
<reference evidence="3" key="1">
    <citation type="submission" date="2012-03" db="EMBL/GenBank/DDBJ databases">
        <title>Functional metagenomics reveals considerable lignocellulase gene clusters in the gut microbiome of a wood-feeding higher termite.</title>
        <authorList>
            <person name="Liu N."/>
        </authorList>
    </citation>
    <scope>NUCLEOTIDE SEQUENCE</scope>
</reference>
<dbReference type="InterPro" id="IPR038765">
    <property type="entry name" value="Papain-like_cys_pep_sf"/>
</dbReference>
<organism evidence="3">
    <name type="scientific">uncultured bacterium contig00076</name>
    <dbReference type="NCBI Taxonomy" id="1181554"/>
    <lineage>
        <taxon>Bacteria</taxon>
        <taxon>environmental samples</taxon>
    </lineage>
</organism>
<accession>A0A806KGJ4</accession>
<dbReference type="EMBL" id="JQ844247">
    <property type="protein sequence ID" value="AGS53745.1"/>
    <property type="molecule type" value="Genomic_DNA"/>
</dbReference>
<dbReference type="PANTHER" id="PTHR42736:SF1">
    <property type="entry name" value="PROTEIN-GLUTAMINE GAMMA-GLUTAMYLTRANSFERASE"/>
    <property type="match status" value="1"/>
</dbReference>
<keyword evidence="1" id="KW-1133">Transmembrane helix</keyword>
<dbReference type="InterPro" id="IPR052901">
    <property type="entry name" value="Bact_TGase-like"/>
</dbReference>
<evidence type="ECO:0000259" key="2">
    <source>
        <dbReference type="SMART" id="SM00460"/>
    </source>
</evidence>
<proteinExistence type="predicted"/>
<evidence type="ECO:0000313" key="3">
    <source>
        <dbReference type="EMBL" id="AGS53745.1"/>
    </source>
</evidence>
<dbReference type="Pfam" id="PF01841">
    <property type="entry name" value="Transglut_core"/>
    <property type="match status" value="1"/>
</dbReference>
<dbReference type="PANTHER" id="PTHR42736">
    <property type="entry name" value="PROTEIN-GLUTAMINE GAMMA-GLUTAMYLTRANSFERASE"/>
    <property type="match status" value="1"/>
</dbReference>
<evidence type="ECO:0000256" key="1">
    <source>
        <dbReference type="SAM" id="Phobius"/>
    </source>
</evidence>
<sequence>MGDSFRGQLDPVKGFLISQDEQLNRLAGQRLFVTWFNNEPNYDLGRGRQEVFSLSTLPQKYLPWRPVSIDPTILNENSGPLRFIHQVVSDTHFDDPLRLVNIPSRSFSDFERQALASYFEISLMNSDMEVFGGWLDTALEWWQVNREAVIQTDRYFRELYSDNETLEQVNEYMEKILAILVNFSSYQYNLSYNDDYSIDVLKEFLLNTKDGDCVEFSNTLALLGRLAGIPSRVVTGYLAAEELQTSAHLRGLAALRERIPVLQDFPFDNLFMVTNLHAHSWTQFYIPEYGWLDFEATSFALPPVGGGDFNTWDVVIPLINENRVFSPVRQFPWRAVLRAAGILAVFALILAYILRYVREAVLYFGAQRGGRTGARCLYLLLLARLAADGKPIKPASKTALEYAELFPGMSGDSHLLAFASLYSELRWREFGDRAEIDNRFRLLEREYRDILAATQRKGILKRLIRIFSLRGLAYL</sequence>
<keyword evidence="1" id="KW-0812">Transmembrane</keyword>
<dbReference type="Gene3D" id="3.10.620.30">
    <property type="match status" value="1"/>
</dbReference>
<dbReference type="AlphaFoldDB" id="A0A806KGJ4"/>
<name>A0A806KGJ4_9BACT</name>
<feature type="transmembrane region" description="Helical" evidence="1">
    <location>
        <begin position="335"/>
        <end position="354"/>
    </location>
</feature>
<dbReference type="SMART" id="SM00460">
    <property type="entry name" value="TGc"/>
    <property type="match status" value="1"/>
</dbReference>
<keyword evidence="1" id="KW-0472">Membrane</keyword>